<feature type="non-terminal residue" evidence="2">
    <location>
        <position position="51"/>
    </location>
</feature>
<feature type="region of interest" description="Disordered" evidence="1">
    <location>
        <begin position="1"/>
        <end position="21"/>
    </location>
</feature>
<feature type="non-terminal residue" evidence="2">
    <location>
        <position position="1"/>
    </location>
</feature>
<keyword evidence="3" id="KW-1185">Reference proteome</keyword>
<name>A0ABD0RHU9_CIRMR</name>
<dbReference type="AlphaFoldDB" id="A0ABD0RHU9"/>
<dbReference type="EMBL" id="JAMKFB020000003">
    <property type="protein sequence ID" value="KAL0198041.1"/>
    <property type="molecule type" value="Genomic_DNA"/>
</dbReference>
<gene>
    <name evidence="2" type="ORF">M9458_006581</name>
</gene>
<organism evidence="2 3">
    <name type="scientific">Cirrhinus mrigala</name>
    <name type="common">Mrigala</name>
    <dbReference type="NCBI Taxonomy" id="683832"/>
    <lineage>
        <taxon>Eukaryota</taxon>
        <taxon>Metazoa</taxon>
        <taxon>Chordata</taxon>
        <taxon>Craniata</taxon>
        <taxon>Vertebrata</taxon>
        <taxon>Euteleostomi</taxon>
        <taxon>Actinopterygii</taxon>
        <taxon>Neopterygii</taxon>
        <taxon>Teleostei</taxon>
        <taxon>Ostariophysi</taxon>
        <taxon>Cypriniformes</taxon>
        <taxon>Cyprinidae</taxon>
        <taxon>Labeoninae</taxon>
        <taxon>Labeonini</taxon>
        <taxon>Cirrhinus</taxon>
    </lineage>
</organism>
<dbReference type="Proteomes" id="UP001529510">
    <property type="component" value="Unassembled WGS sequence"/>
</dbReference>
<proteinExistence type="predicted"/>
<evidence type="ECO:0000313" key="3">
    <source>
        <dbReference type="Proteomes" id="UP001529510"/>
    </source>
</evidence>
<evidence type="ECO:0000256" key="1">
    <source>
        <dbReference type="SAM" id="MobiDB-lite"/>
    </source>
</evidence>
<comment type="caution">
    <text evidence="2">The sequence shown here is derived from an EMBL/GenBank/DDBJ whole genome shotgun (WGS) entry which is preliminary data.</text>
</comment>
<accession>A0ABD0RHU9</accession>
<sequence>FARLFSSSASPPPVKRPYTSVNIHYKSPSPAGYNQRRSQTMCQISTSNCIL</sequence>
<protein>
    <submittedName>
        <fullName evidence="2">Uncharacterized protein</fullName>
    </submittedName>
</protein>
<reference evidence="2 3" key="1">
    <citation type="submission" date="2024-05" db="EMBL/GenBank/DDBJ databases">
        <title>Genome sequencing and assembly of Indian major carp, Cirrhinus mrigala (Hamilton, 1822).</title>
        <authorList>
            <person name="Mohindra V."/>
            <person name="Chowdhury L.M."/>
            <person name="Lal K."/>
            <person name="Jena J.K."/>
        </authorList>
    </citation>
    <scope>NUCLEOTIDE SEQUENCE [LARGE SCALE GENOMIC DNA]</scope>
    <source>
        <strain evidence="2">CM1030</strain>
        <tissue evidence="2">Blood</tissue>
    </source>
</reference>
<evidence type="ECO:0000313" key="2">
    <source>
        <dbReference type="EMBL" id="KAL0198041.1"/>
    </source>
</evidence>